<gene>
    <name evidence="1" type="ORF">ECE50_027980</name>
</gene>
<dbReference type="Gene3D" id="3.40.50.720">
    <property type="entry name" value="NAD(P)-binding Rossmann-like Domain"/>
    <property type="match status" value="1"/>
</dbReference>
<dbReference type="PANTHER" id="PTHR11695:SF294">
    <property type="entry name" value="RETICULON-4-INTERACTING PROTEIN 1, MITOCHONDRIAL"/>
    <property type="match status" value="1"/>
</dbReference>
<comment type="caution">
    <text evidence="1">The sequence shown here is derived from an EMBL/GenBank/DDBJ whole genome shotgun (WGS) entry which is preliminary data.</text>
</comment>
<dbReference type="CDD" id="cd05289">
    <property type="entry name" value="MDR_like_2"/>
    <property type="match status" value="1"/>
</dbReference>
<dbReference type="Pfam" id="PF08240">
    <property type="entry name" value="ADH_N"/>
    <property type="match status" value="1"/>
</dbReference>
<evidence type="ECO:0000313" key="2">
    <source>
        <dbReference type="Proteomes" id="UP000281028"/>
    </source>
</evidence>
<organism evidence="1 2">
    <name type="scientific">Chitinophaga solisilvae</name>
    <dbReference type="NCBI Taxonomy" id="1233460"/>
    <lineage>
        <taxon>Bacteria</taxon>
        <taxon>Pseudomonadati</taxon>
        <taxon>Bacteroidota</taxon>
        <taxon>Chitinophagia</taxon>
        <taxon>Chitinophagales</taxon>
        <taxon>Chitinophagaceae</taxon>
        <taxon>Chitinophaga</taxon>
    </lineage>
</organism>
<protein>
    <submittedName>
        <fullName evidence="1">NADP-dependent oxidoreductase</fullName>
    </submittedName>
</protein>
<dbReference type="EMBL" id="RIAR02000001">
    <property type="protein sequence ID" value="NSL90694.1"/>
    <property type="molecule type" value="Genomic_DNA"/>
</dbReference>
<evidence type="ECO:0000313" key="1">
    <source>
        <dbReference type="EMBL" id="NSL90694.1"/>
    </source>
</evidence>
<dbReference type="Gene3D" id="3.90.180.10">
    <property type="entry name" value="Medium-chain alcohol dehydrogenases, catalytic domain"/>
    <property type="match status" value="1"/>
</dbReference>
<dbReference type="Pfam" id="PF13602">
    <property type="entry name" value="ADH_zinc_N_2"/>
    <property type="match status" value="1"/>
</dbReference>
<dbReference type="InterPro" id="IPR020843">
    <property type="entry name" value="ER"/>
</dbReference>
<dbReference type="PANTHER" id="PTHR11695">
    <property type="entry name" value="ALCOHOL DEHYDROGENASE RELATED"/>
    <property type="match status" value="1"/>
</dbReference>
<dbReference type="InterPro" id="IPR011032">
    <property type="entry name" value="GroES-like_sf"/>
</dbReference>
<dbReference type="SUPFAM" id="SSF50129">
    <property type="entry name" value="GroES-like"/>
    <property type="match status" value="1"/>
</dbReference>
<reference evidence="1" key="1">
    <citation type="submission" date="2020-05" db="EMBL/GenBank/DDBJ databases">
        <title>Chitinophaga laudate sp. nov., isolated from a tropical peat swamp.</title>
        <authorList>
            <person name="Goh C.B.S."/>
            <person name="Lee M.S."/>
            <person name="Parimannan S."/>
            <person name="Pasbakhsh P."/>
            <person name="Yule C.M."/>
            <person name="Rajandas H."/>
            <person name="Loke S."/>
            <person name="Croft L."/>
            <person name="Tan J.B.L."/>
        </authorList>
    </citation>
    <scope>NUCLEOTIDE SEQUENCE</scope>
    <source>
        <strain evidence="1">Mgbs1</strain>
    </source>
</reference>
<dbReference type="InterPro" id="IPR050700">
    <property type="entry name" value="YIM1/Zinc_Alcohol_DH_Fams"/>
</dbReference>
<accession>A0A433WH11</accession>
<proteinExistence type="predicted"/>
<keyword evidence="2" id="KW-1185">Reference proteome</keyword>
<sequence>MKAIIITENGGTEKLTIAHVAKPEIKADEVLIRNKAISINPVDNYLRQDRTGLNAYFKPLPDQDSFILGWDISGVVEAVGSAVKDFKAGDEVFGMVNFPGQGRAYAEYVAAPASHLALKPAGTPHTEAAGATLAALTAWQGLVTIAGLKKGEKVLIHAANGGVGHYAVQIAHHLGAYVIATGSGANEDFVKSLGADEFIDYTREKFEDRVKDADIVFEAIAGDQILRSLDAVKNGGRLISLLTFIEGEVAEKAKQKNVSANRILVVSNGEDMKQLADLLASGALRTHVSAVYPFEEMAKAHQQIATGKTRGKLAIEL</sequence>
<dbReference type="GO" id="GO:0016491">
    <property type="term" value="F:oxidoreductase activity"/>
    <property type="evidence" value="ECO:0007669"/>
    <property type="project" value="InterPro"/>
</dbReference>
<dbReference type="OrthoDB" id="634508at2"/>
<dbReference type="InterPro" id="IPR013154">
    <property type="entry name" value="ADH-like_N"/>
</dbReference>
<dbReference type="AlphaFoldDB" id="A0A433WH11"/>
<dbReference type="SUPFAM" id="SSF51735">
    <property type="entry name" value="NAD(P)-binding Rossmann-fold domains"/>
    <property type="match status" value="1"/>
</dbReference>
<dbReference type="Proteomes" id="UP000281028">
    <property type="component" value="Unassembled WGS sequence"/>
</dbReference>
<dbReference type="InterPro" id="IPR036291">
    <property type="entry name" value="NAD(P)-bd_dom_sf"/>
</dbReference>
<name>A0A433WH11_9BACT</name>
<dbReference type="SMART" id="SM00829">
    <property type="entry name" value="PKS_ER"/>
    <property type="match status" value="1"/>
</dbReference>